<accession>A0A6U2MRS1</accession>
<dbReference type="EMBL" id="HBGY01009410">
    <property type="protein sequence ID" value="CAD9567423.1"/>
    <property type="molecule type" value="Transcribed_RNA"/>
</dbReference>
<dbReference type="EMBL" id="HBGY01009409">
    <property type="protein sequence ID" value="CAD9567422.1"/>
    <property type="molecule type" value="Transcribed_RNA"/>
</dbReference>
<protein>
    <submittedName>
        <fullName evidence="5">Uncharacterized protein</fullName>
    </submittedName>
</protein>
<evidence type="ECO:0000313" key="5">
    <source>
        <dbReference type="EMBL" id="CAD9567423.1"/>
    </source>
</evidence>
<evidence type="ECO:0000313" key="4">
    <source>
        <dbReference type="EMBL" id="CAD9567422.1"/>
    </source>
</evidence>
<feature type="compositionally biased region" description="Low complexity" evidence="1">
    <location>
        <begin position="65"/>
        <end position="81"/>
    </location>
</feature>
<sequence length="270" mass="28440">MTTRRTLLASSALHLLLLIHSSRVKRGLSTSIPSVVPSVIPSIAPSISIVPSTTGAPSVMDDGGTDSAATSAPSTSQAPSPVQMENSTMTPSGSLSPTSGDEDVGTNSTSSPSVSPSSNATTANNETSSEPSLGPTKAPVLRPHFQPHSQPHFQPHMRPHAVPYASHQGSEDEYVSKEKSDAYVAHAIGWMSVLAVVGMIFTAYQIDSNPDGVCAGFCRLMVSLSTCLLKILFLPCRYICGCPSSGDNPINTPDYRSDYYSRRGGNLQMT</sequence>
<feature type="compositionally biased region" description="Low complexity" evidence="1">
    <location>
        <begin position="106"/>
        <end position="130"/>
    </location>
</feature>
<feature type="transmembrane region" description="Helical" evidence="2">
    <location>
        <begin position="183"/>
        <end position="204"/>
    </location>
</feature>
<evidence type="ECO:0000256" key="1">
    <source>
        <dbReference type="SAM" id="MobiDB-lite"/>
    </source>
</evidence>
<reference evidence="5" key="1">
    <citation type="submission" date="2021-01" db="EMBL/GenBank/DDBJ databases">
        <authorList>
            <person name="Corre E."/>
            <person name="Pelletier E."/>
            <person name="Niang G."/>
            <person name="Scheremetjew M."/>
            <person name="Finn R."/>
            <person name="Kale V."/>
            <person name="Holt S."/>
            <person name="Cochrane G."/>
            <person name="Meng A."/>
            <person name="Brown T."/>
            <person name="Cohen L."/>
        </authorList>
    </citation>
    <scope>NUCLEOTIDE SEQUENCE</scope>
    <source>
        <strain evidence="5">B650</strain>
    </source>
</reference>
<keyword evidence="2" id="KW-0812">Transmembrane</keyword>
<feature type="chain" id="PRO_5036393841" evidence="3">
    <location>
        <begin position="30"/>
        <end position="270"/>
    </location>
</feature>
<evidence type="ECO:0000256" key="2">
    <source>
        <dbReference type="SAM" id="Phobius"/>
    </source>
</evidence>
<proteinExistence type="predicted"/>
<feature type="compositionally biased region" description="Polar residues" evidence="1">
    <location>
        <begin position="83"/>
        <end position="99"/>
    </location>
</feature>
<feature type="signal peptide" evidence="3">
    <location>
        <begin position="1"/>
        <end position="29"/>
    </location>
</feature>
<keyword evidence="2" id="KW-1133">Transmembrane helix</keyword>
<organism evidence="5">
    <name type="scientific">Leptocylindrus danicus</name>
    <dbReference type="NCBI Taxonomy" id="163516"/>
    <lineage>
        <taxon>Eukaryota</taxon>
        <taxon>Sar</taxon>
        <taxon>Stramenopiles</taxon>
        <taxon>Ochrophyta</taxon>
        <taxon>Bacillariophyta</taxon>
        <taxon>Coscinodiscophyceae</taxon>
        <taxon>Chaetocerotophycidae</taxon>
        <taxon>Leptocylindrales</taxon>
        <taxon>Leptocylindraceae</taxon>
        <taxon>Leptocylindrus</taxon>
    </lineage>
</organism>
<keyword evidence="2" id="KW-0472">Membrane</keyword>
<keyword evidence="3" id="KW-0732">Signal</keyword>
<feature type="transmembrane region" description="Helical" evidence="2">
    <location>
        <begin position="216"/>
        <end position="234"/>
    </location>
</feature>
<evidence type="ECO:0000256" key="3">
    <source>
        <dbReference type="SAM" id="SignalP"/>
    </source>
</evidence>
<feature type="region of interest" description="Disordered" evidence="1">
    <location>
        <begin position="54"/>
        <end position="173"/>
    </location>
</feature>
<dbReference type="AlphaFoldDB" id="A0A6U2MRS1"/>
<name>A0A6U2MRS1_9STRA</name>
<gene>
    <name evidence="4" type="ORF">LDAN0321_LOCUS5942</name>
    <name evidence="5" type="ORF">LDAN0321_LOCUS5943</name>
</gene>